<dbReference type="InterPro" id="IPR014258">
    <property type="entry name" value="CAP_domain_YkwD-like"/>
</dbReference>
<feature type="region of interest" description="Disordered" evidence="1">
    <location>
        <begin position="58"/>
        <end position="93"/>
    </location>
</feature>
<evidence type="ECO:0000256" key="1">
    <source>
        <dbReference type="SAM" id="MobiDB-lite"/>
    </source>
</evidence>
<dbReference type="Gene3D" id="3.40.33.10">
    <property type="entry name" value="CAP"/>
    <property type="match status" value="1"/>
</dbReference>
<sequence length="222" mass="23668">MRSRDMLPLNPGHRTITPYNANGAGDWGNLGNIPWYQLYYGGTWNPYTGGAPNAGTGYPNTGTRYPTTNNPPGTTGGNTGNTGAGAGAGAGTAETGSIQQQILQAVNAERSKAGLQPLTLNASLSKVAQTKSQDMRDKNYFDHNSPTYGSPFDMMKQFGINYSYAGENIAAGQKGVQAVMTAWMNSEGHRKNILSPNFTQLGVGYAAGGNMSPYWTQQFIRP</sequence>
<protein>
    <recommendedName>
        <fullName evidence="2">SCP domain-containing protein</fullName>
    </recommendedName>
</protein>
<evidence type="ECO:0000313" key="4">
    <source>
        <dbReference type="Proteomes" id="UP000249260"/>
    </source>
</evidence>
<dbReference type="EMBL" id="QLUW01000003">
    <property type="protein sequence ID" value="RAP75605.1"/>
    <property type="molecule type" value="Genomic_DNA"/>
</dbReference>
<gene>
    <name evidence="3" type="ORF">DL346_18445</name>
</gene>
<organism evidence="3 4">
    <name type="scientific">Paenibacillus montanisoli</name>
    <dbReference type="NCBI Taxonomy" id="2081970"/>
    <lineage>
        <taxon>Bacteria</taxon>
        <taxon>Bacillati</taxon>
        <taxon>Bacillota</taxon>
        <taxon>Bacilli</taxon>
        <taxon>Bacillales</taxon>
        <taxon>Paenibacillaceae</taxon>
        <taxon>Paenibacillus</taxon>
    </lineage>
</organism>
<dbReference type="InterPro" id="IPR014044">
    <property type="entry name" value="CAP_dom"/>
</dbReference>
<dbReference type="SUPFAM" id="SSF55797">
    <property type="entry name" value="PR-1-like"/>
    <property type="match status" value="1"/>
</dbReference>
<reference evidence="3 4" key="1">
    <citation type="submission" date="2018-06" db="EMBL/GenBank/DDBJ databases">
        <title>Paenibacillus montanisoli sp. nov., isolated from mountain area soil.</title>
        <authorList>
            <person name="Wu M."/>
        </authorList>
    </citation>
    <scope>NUCLEOTIDE SEQUENCE [LARGE SCALE GENOMIC DNA]</scope>
    <source>
        <strain evidence="3 4">RA17</strain>
    </source>
</reference>
<feature type="compositionally biased region" description="Low complexity" evidence="1">
    <location>
        <begin position="58"/>
        <end position="73"/>
    </location>
</feature>
<dbReference type="Proteomes" id="UP000249260">
    <property type="component" value="Unassembled WGS sequence"/>
</dbReference>
<dbReference type="OrthoDB" id="9783944at2"/>
<accession>A0A328U3Y0</accession>
<dbReference type="PANTHER" id="PTHR31157">
    <property type="entry name" value="SCP DOMAIN-CONTAINING PROTEIN"/>
    <property type="match status" value="1"/>
</dbReference>
<proteinExistence type="predicted"/>
<dbReference type="Pfam" id="PF00188">
    <property type="entry name" value="CAP"/>
    <property type="match status" value="1"/>
</dbReference>
<evidence type="ECO:0000259" key="2">
    <source>
        <dbReference type="Pfam" id="PF00188"/>
    </source>
</evidence>
<dbReference type="PANTHER" id="PTHR31157:SF1">
    <property type="entry name" value="SCP DOMAIN-CONTAINING PROTEIN"/>
    <property type="match status" value="1"/>
</dbReference>
<comment type="caution">
    <text evidence="3">The sequence shown here is derived from an EMBL/GenBank/DDBJ whole genome shotgun (WGS) entry which is preliminary data.</text>
</comment>
<dbReference type="CDD" id="cd05379">
    <property type="entry name" value="CAP_bacterial"/>
    <property type="match status" value="1"/>
</dbReference>
<feature type="domain" description="SCP" evidence="2">
    <location>
        <begin position="103"/>
        <end position="219"/>
    </location>
</feature>
<dbReference type="NCBIfam" id="TIGR02909">
    <property type="entry name" value="spore_YkwD"/>
    <property type="match status" value="1"/>
</dbReference>
<evidence type="ECO:0000313" key="3">
    <source>
        <dbReference type="EMBL" id="RAP75605.1"/>
    </source>
</evidence>
<keyword evidence="4" id="KW-1185">Reference proteome</keyword>
<name>A0A328U3Y0_9BACL</name>
<dbReference type="AlphaFoldDB" id="A0A328U3Y0"/>
<dbReference type="InterPro" id="IPR035940">
    <property type="entry name" value="CAP_sf"/>
</dbReference>
<feature type="compositionally biased region" description="Gly residues" evidence="1">
    <location>
        <begin position="74"/>
        <end position="90"/>
    </location>
</feature>